<dbReference type="PANTHER" id="PTHR43066">
    <property type="entry name" value="RHOMBOID-RELATED PROTEIN"/>
    <property type="match status" value="1"/>
</dbReference>
<feature type="transmembrane region" description="Helical" evidence="8">
    <location>
        <begin position="12"/>
        <end position="33"/>
    </location>
</feature>
<feature type="transmembrane region" description="Helical" evidence="8">
    <location>
        <begin position="196"/>
        <end position="218"/>
    </location>
</feature>
<keyword evidence="3" id="KW-0645">Protease</keyword>
<organism evidence="10 11">
    <name type="scientific">Vannielia litorea</name>
    <dbReference type="NCBI Taxonomy" id="1217970"/>
    <lineage>
        <taxon>Bacteria</taxon>
        <taxon>Pseudomonadati</taxon>
        <taxon>Pseudomonadota</taxon>
        <taxon>Alphaproteobacteria</taxon>
        <taxon>Rhodobacterales</taxon>
        <taxon>Paracoccaceae</taxon>
        <taxon>Vannielia</taxon>
    </lineage>
</organism>
<keyword evidence="5" id="KW-0378">Hydrolase</keyword>
<evidence type="ECO:0000256" key="5">
    <source>
        <dbReference type="ARBA" id="ARBA00022801"/>
    </source>
</evidence>
<evidence type="ECO:0000256" key="2">
    <source>
        <dbReference type="ARBA" id="ARBA00009045"/>
    </source>
</evidence>
<reference evidence="11" key="1">
    <citation type="submission" date="2016-11" db="EMBL/GenBank/DDBJ databases">
        <authorList>
            <person name="Varghese N."/>
            <person name="Submissions S."/>
        </authorList>
    </citation>
    <scope>NUCLEOTIDE SEQUENCE [LARGE SCALE GENOMIC DNA]</scope>
    <source>
        <strain evidence="11">DSM 29440</strain>
    </source>
</reference>
<evidence type="ECO:0000256" key="1">
    <source>
        <dbReference type="ARBA" id="ARBA00004141"/>
    </source>
</evidence>
<comment type="subcellular location">
    <subcellularLocation>
        <location evidence="1">Membrane</location>
        <topology evidence="1">Multi-pass membrane protein</topology>
    </subcellularLocation>
</comment>
<evidence type="ECO:0000313" key="11">
    <source>
        <dbReference type="Proteomes" id="UP000184932"/>
    </source>
</evidence>
<dbReference type="OrthoDB" id="7836448at2"/>
<evidence type="ECO:0000256" key="8">
    <source>
        <dbReference type="SAM" id="Phobius"/>
    </source>
</evidence>
<dbReference type="PANTHER" id="PTHR43066:SF1">
    <property type="entry name" value="RHOMBOID PROTEIN 2"/>
    <property type="match status" value="1"/>
</dbReference>
<name>A0A1N6H2P2_9RHOB</name>
<dbReference type="GO" id="GO:0016020">
    <property type="term" value="C:membrane"/>
    <property type="evidence" value="ECO:0007669"/>
    <property type="project" value="UniProtKB-SubCell"/>
</dbReference>
<dbReference type="RefSeq" id="WP_074256967.1">
    <property type="nucleotide sequence ID" value="NZ_FSRL01000001.1"/>
</dbReference>
<feature type="domain" description="Peptidase S54 rhomboid" evidence="9">
    <location>
        <begin position="75"/>
        <end position="213"/>
    </location>
</feature>
<evidence type="ECO:0000256" key="7">
    <source>
        <dbReference type="ARBA" id="ARBA00023136"/>
    </source>
</evidence>
<dbReference type="Gene3D" id="1.20.1540.10">
    <property type="entry name" value="Rhomboid-like"/>
    <property type="match status" value="1"/>
</dbReference>
<comment type="similarity">
    <text evidence="2">Belongs to the peptidase S54 family.</text>
</comment>
<feature type="transmembrane region" description="Helical" evidence="8">
    <location>
        <begin position="110"/>
        <end position="134"/>
    </location>
</feature>
<evidence type="ECO:0000256" key="3">
    <source>
        <dbReference type="ARBA" id="ARBA00022670"/>
    </source>
</evidence>
<dbReference type="InterPro" id="IPR022764">
    <property type="entry name" value="Peptidase_S54_rhomboid_dom"/>
</dbReference>
<protein>
    <submittedName>
        <fullName evidence="10">Rhomboid family protein</fullName>
    </submittedName>
</protein>
<feature type="transmembrane region" description="Helical" evidence="8">
    <location>
        <begin position="81"/>
        <end position="103"/>
    </location>
</feature>
<keyword evidence="6 8" id="KW-1133">Transmembrane helix</keyword>
<accession>A0A1N6H2P2</accession>
<dbReference type="InterPro" id="IPR035952">
    <property type="entry name" value="Rhomboid-like_sf"/>
</dbReference>
<proteinExistence type="inferred from homology"/>
<dbReference type="GO" id="GO:0006508">
    <property type="term" value="P:proteolysis"/>
    <property type="evidence" value="ECO:0007669"/>
    <property type="project" value="UniProtKB-KW"/>
</dbReference>
<feature type="transmembrane region" description="Helical" evidence="8">
    <location>
        <begin position="172"/>
        <end position="190"/>
    </location>
</feature>
<keyword evidence="7 8" id="KW-0472">Membrane</keyword>
<evidence type="ECO:0000256" key="4">
    <source>
        <dbReference type="ARBA" id="ARBA00022692"/>
    </source>
</evidence>
<dbReference type="SUPFAM" id="SSF144091">
    <property type="entry name" value="Rhomboid-like"/>
    <property type="match status" value="1"/>
</dbReference>
<evidence type="ECO:0000259" key="9">
    <source>
        <dbReference type="Pfam" id="PF01694"/>
    </source>
</evidence>
<sequence>MDWDHNASPFNAVPPVVLALVGLMGAAELWFALSQAGIVGSTRGGDDARIFALQRFAFSGEIMGMMVERGEYPPSQLMRLVTYPFVHGGFTHMVFAGVFTLALGKMVGEILGQVAVAALFFAGVLAGAVAFWLLAPGGALYGAFPGAYALIGGYTYIMWVHLGRMGESQYRAFGLIGILLVFQLVFGVLFGSGSDWIGDIGGFLAGLFLSVPLAPGGWQRLMARLRRR</sequence>
<dbReference type="Pfam" id="PF01694">
    <property type="entry name" value="Rhomboid"/>
    <property type="match status" value="1"/>
</dbReference>
<dbReference type="Proteomes" id="UP000184932">
    <property type="component" value="Unassembled WGS sequence"/>
</dbReference>
<feature type="transmembrane region" description="Helical" evidence="8">
    <location>
        <begin position="140"/>
        <end position="160"/>
    </location>
</feature>
<evidence type="ECO:0000313" key="10">
    <source>
        <dbReference type="EMBL" id="SIO13962.1"/>
    </source>
</evidence>
<gene>
    <name evidence="10" type="ORF">SAMN05444002_3014</name>
</gene>
<dbReference type="GO" id="GO:0004252">
    <property type="term" value="F:serine-type endopeptidase activity"/>
    <property type="evidence" value="ECO:0007669"/>
    <property type="project" value="InterPro"/>
</dbReference>
<dbReference type="AlphaFoldDB" id="A0A1N6H2P2"/>
<dbReference type="STRING" id="1217970.SAMN05444002_3014"/>
<keyword evidence="11" id="KW-1185">Reference proteome</keyword>
<evidence type="ECO:0000256" key="6">
    <source>
        <dbReference type="ARBA" id="ARBA00022989"/>
    </source>
</evidence>
<dbReference type="EMBL" id="FSRL01000001">
    <property type="protein sequence ID" value="SIO13962.1"/>
    <property type="molecule type" value="Genomic_DNA"/>
</dbReference>
<keyword evidence="4 8" id="KW-0812">Transmembrane</keyword>